<comment type="subcellular location">
    <subcellularLocation>
        <location evidence="1">Cell membrane</location>
        <topology evidence="1">Multi-pass membrane protein</topology>
    </subcellularLocation>
</comment>
<dbReference type="InterPro" id="IPR005598">
    <property type="entry name" value="ATP_synth_I"/>
</dbReference>
<keyword evidence="5 6" id="KW-0472">Membrane</keyword>
<feature type="transmembrane region" description="Helical" evidence="6">
    <location>
        <begin position="98"/>
        <end position="118"/>
    </location>
</feature>
<evidence type="ECO:0000256" key="5">
    <source>
        <dbReference type="ARBA" id="ARBA00023136"/>
    </source>
</evidence>
<keyword evidence="2" id="KW-1003">Cell membrane</keyword>
<feature type="transmembrane region" description="Helical" evidence="6">
    <location>
        <begin position="32"/>
        <end position="53"/>
    </location>
</feature>
<evidence type="ECO:0000256" key="2">
    <source>
        <dbReference type="ARBA" id="ARBA00022475"/>
    </source>
</evidence>
<name>A0AAJ1EJF4_9BACT</name>
<dbReference type="Pfam" id="PF03899">
    <property type="entry name" value="ATP-synt_I"/>
    <property type="match status" value="1"/>
</dbReference>
<accession>A0AAJ1EJF4</accession>
<feature type="transmembrane region" description="Helical" evidence="6">
    <location>
        <begin position="124"/>
        <end position="144"/>
    </location>
</feature>
<feature type="transmembrane region" description="Helical" evidence="6">
    <location>
        <begin position="59"/>
        <end position="78"/>
    </location>
</feature>
<keyword evidence="3 6" id="KW-0812">Transmembrane</keyword>
<evidence type="ECO:0000256" key="3">
    <source>
        <dbReference type="ARBA" id="ARBA00022692"/>
    </source>
</evidence>
<dbReference type="EMBL" id="JAIOIU010000084">
    <property type="protein sequence ID" value="MBZ0159885.1"/>
    <property type="molecule type" value="Genomic_DNA"/>
</dbReference>
<reference evidence="7 8" key="1">
    <citation type="journal article" date="2021" name="bioRxiv">
        <title>Unraveling nitrogen, sulfur and carbon metabolic pathways and microbial community transcriptional responses to substrate deprivation and toxicity stresses in a bioreactor mimicking anoxic brackish coastal sediment conditions.</title>
        <authorList>
            <person name="Martins P.D."/>
            <person name="Echeveste M.J."/>
            <person name="Arshad A."/>
            <person name="Kurth J."/>
            <person name="Ouboter H."/>
            <person name="Jetten M.S.M."/>
            <person name="Welte C.U."/>
        </authorList>
    </citation>
    <scope>NUCLEOTIDE SEQUENCE [LARGE SCALE GENOMIC DNA]</scope>
    <source>
        <strain evidence="7">MAG_38</strain>
    </source>
</reference>
<evidence type="ECO:0000256" key="4">
    <source>
        <dbReference type="ARBA" id="ARBA00022989"/>
    </source>
</evidence>
<evidence type="ECO:0000313" key="8">
    <source>
        <dbReference type="Proteomes" id="UP001197609"/>
    </source>
</evidence>
<keyword evidence="4 6" id="KW-1133">Transmembrane helix</keyword>
<evidence type="ECO:0000313" key="7">
    <source>
        <dbReference type="EMBL" id="MBZ0159885.1"/>
    </source>
</evidence>
<protein>
    <submittedName>
        <fullName evidence="7">ATP synthase subunit I</fullName>
    </submittedName>
</protein>
<sequence>MSEFSRSSELPGPFQGIRQRFFAGGMNEREQFVRGTLVGALGLVVAGLVGFGLFGKWDWALGLAAGALVSLFSFRLIVQTVVRLTERQAPRLRGQQYWWVRSILRLLGVAVIVFFVIVYLPVNLIGMALGLLAVQLGMGGYFVVRSSLSDSSNTGMEDQQL</sequence>
<dbReference type="AlphaFoldDB" id="A0AAJ1EJF4"/>
<dbReference type="GO" id="GO:0005886">
    <property type="term" value="C:plasma membrane"/>
    <property type="evidence" value="ECO:0007669"/>
    <property type="project" value="UniProtKB-SubCell"/>
</dbReference>
<evidence type="ECO:0000256" key="1">
    <source>
        <dbReference type="ARBA" id="ARBA00004651"/>
    </source>
</evidence>
<organism evidence="7 8">
    <name type="scientific">Candidatus Methylomirabilis tolerans</name>
    <dbReference type="NCBI Taxonomy" id="3123416"/>
    <lineage>
        <taxon>Bacteria</taxon>
        <taxon>Candidatus Methylomirabilota</taxon>
        <taxon>Candidatus Methylomirabilia</taxon>
        <taxon>Candidatus Methylomirabilales</taxon>
        <taxon>Candidatus Methylomirabilaceae</taxon>
        <taxon>Candidatus Methylomirabilis</taxon>
    </lineage>
</organism>
<proteinExistence type="predicted"/>
<dbReference type="Proteomes" id="UP001197609">
    <property type="component" value="Unassembled WGS sequence"/>
</dbReference>
<evidence type="ECO:0000256" key="6">
    <source>
        <dbReference type="SAM" id="Phobius"/>
    </source>
</evidence>
<gene>
    <name evidence="7" type="ORF">K8G79_07105</name>
</gene>
<comment type="caution">
    <text evidence="7">The sequence shown here is derived from an EMBL/GenBank/DDBJ whole genome shotgun (WGS) entry which is preliminary data.</text>
</comment>